<dbReference type="EMBL" id="BOQT01000002">
    <property type="protein sequence ID" value="GIN19405.1"/>
    <property type="molecule type" value="Genomic_DNA"/>
</dbReference>
<dbReference type="InterPro" id="IPR010982">
    <property type="entry name" value="Lambda_DNA-bd_dom_sf"/>
</dbReference>
<dbReference type="InterPro" id="IPR050807">
    <property type="entry name" value="TransReg_Diox_bact_type"/>
</dbReference>
<protein>
    <recommendedName>
        <fullName evidence="2">HTH cro/C1-type domain-containing protein</fullName>
    </recommendedName>
</protein>
<reference evidence="3 4" key="1">
    <citation type="submission" date="2021-03" db="EMBL/GenBank/DDBJ databases">
        <title>Antimicrobial resistance genes in bacteria isolated from Japanese honey, and their potential for conferring macrolide and lincosamide resistance in the American foulbrood pathogen Paenibacillus larvae.</title>
        <authorList>
            <person name="Okamoto M."/>
            <person name="Kumagai M."/>
            <person name="Kanamori H."/>
            <person name="Takamatsu D."/>
        </authorList>
    </citation>
    <scope>NUCLEOTIDE SEQUENCE [LARGE SCALE GENOMIC DNA]</scope>
    <source>
        <strain evidence="3 4">J1TS3</strain>
    </source>
</reference>
<gene>
    <name evidence="3" type="ORF">J1TS3_05390</name>
</gene>
<evidence type="ECO:0000256" key="1">
    <source>
        <dbReference type="ARBA" id="ARBA00023125"/>
    </source>
</evidence>
<dbReference type="Gene3D" id="1.10.260.40">
    <property type="entry name" value="lambda repressor-like DNA-binding domains"/>
    <property type="match status" value="1"/>
</dbReference>
<dbReference type="PANTHER" id="PTHR46797:SF1">
    <property type="entry name" value="METHYLPHOSPHONATE SYNTHASE"/>
    <property type="match status" value="1"/>
</dbReference>
<dbReference type="SMART" id="SM00530">
    <property type="entry name" value="HTH_XRE"/>
    <property type="match status" value="1"/>
</dbReference>
<feature type="domain" description="HTH cro/C1-type" evidence="2">
    <location>
        <begin position="13"/>
        <end position="67"/>
    </location>
</feature>
<dbReference type="RefSeq" id="WP_212962047.1">
    <property type="nucleotide sequence ID" value="NZ_BOQT01000002.1"/>
</dbReference>
<evidence type="ECO:0000313" key="4">
    <source>
        <dbReference type="Proteomes" id="UP000680279"/>
    </source>
</evidence>
<dbReference type="Proteomes" id="UP000680279">
    <property type="component" value="Unassembled WGS sequence"/>
</dbReference>
<accession>A0ABQ4K0X0</accession>
<dbReference type="Pfam" id="PF01381">
    <property type="entry name" value="HTH_3"/>
    <property type="match status" value="1"/>
</dbReference>
<evidence type="ECO:0000259" key="2">
    <source>
        <dbReference type="PROSITE" id="PS50943"/>
    </source>
</evidence>
<name>A0ABQ4K0X0_9BACI</name>
<dbReference type="PANTHER" id="PTHR46797">
    <property type="entry name" value="HTH-TYPE TRANSCRIPTIONAL REGULATOR"/>
    <property type="match status" value="1"/>
</dbReference>
<dbReference type="CDD" id="cd00093">
    <property type="entry name" value="HTH_XRE"/>
    <property type="match status" value="1"/>
</dbReference>
<sequence length="84" mass="10089">MDHWKVKYMGETIKRLRMRNYFSQEDLAWRSFLDRKTINRLETNQQEPLASTISALAAAFEMDLSEFMKEVEDDILRKKDSKNK</sequence>
<evidence type="ECO:0000313" key="3">
    <source>
        <dbReference type="EMBL" id="GIN19405.1"/>
    </source>
</evidence>
<dbReference type="InterPro" id="IPR001387">
    <property type="entry name" value="Cro/C1-type_HTH"/>
</dbReference>
<keyword evidence="1" id="KW-0238">DNA-binding</keyword>
<organism evidence="3 4">
    <name type="scientific">Siminovitchia fordii</name>
    <dbReference type="NCBI Taxonomy" id="254759"/>
    <lineage>
        <taxon>Bacteria</taxon>
        <taxon>Bacillati</taxon>
        <taxon>Bacillota</taxon>
        <taxon>Bacilli</taxon>
        <taxon>Bacillales</taxon>
        <taxon>Bacillaceae</taxon>
        <taxon>Siminovitchia</taxon>
    </lineage>
</organism>
<proteinExistence type="predicted"/>
<dbReference type="PROSITE" id="PS50943">
    <property type="entry name" value="HTH_CROC1"/>
    <property type="match status" value="1"/>
</dbReference>
<comment type="caution">
    <text evidence="3">The sequence shown here is derived from an EMBL/GenBank/DDBJ whole genome shotgun (WGS) entry which is preliminary data.</text>
</comment>
<keyword evidence="4" id="KW-1185">Reference proteome</keyword>
<dbReference type="SUPFAM" id="SSF47413">
    <property type="entry name" value="lambda repressor-like DNA-binding domains"/>
    <property type="match status" value="1"/>
</dbReference>